<accession>A0A8K0N915</accession>
<dbReference type="PANTHER" id="PTHR46565">
    <property type="entry name" value="COLD SHOCK DOMAIN PROTEIN 2"/>
    <property type="match status" value="1"/>
</dbReference>
<reference evidence="3" key="2">
    <citation type="submission" date="2019-07" db="EMBL/GenBank/DDBJ databases">
        <authorList>
            <person name="Yang Y."/>
            <person name="Bocs S."/>
            <person name="Baudouin L."/>
        </authorList>
    </citation>
    <scope>NUCLEOTIDE SEQUENCE</scope>
    <source>
        <tissue evidence="3">Spear leaf of Hainan Tall coconut</tissue>
    </source>
</reference>
<reference evidence="3" key="1">
    <citation type="journal article" date="2017" name="Gigascience">
        <title>The genome draft of coconut (Cocos nucifera).</title>
        <authorList>
            <person name="Xiao Y."/>
            <person name="Xu P."/>
            <person name="Fan H."/>
            <person name="Baudouin L."/>
            <person name="Xia W."/>
            <person name="Bocs S."/>
            <person name="Xu J."/>
            <person name="Li Q."/>
            <person name="Guo A."/>
            <person name="Zhou L."/>
            <person name="Li J."/>
            <person name="Wu Y."/>
            <person name="Ma Z."/>
            <person name="Armero A."/>
            <person name="Issali A.E."/>
            <person name="Liu N."/>
            <person name="Peng M."/>
            <person name="Yang Y."/>
        </authorList>
    </citation>
    <scope>NUCLEOTIDE SEQUENCE</scope>
    <source>
        <tissue evidence="3">Spear leaf of Hainan Tall coconut</tissue>
    </source>
</reference>
<dbReference type="GO" id="GO:0003676">
    <property type="term" value="F:nucleic acid binding"/>
    <property type="evidence" value="ECO:0007669"/>
    <property type="project" value="InterPro"/>
</dbReference>
<dbReference type="PROSITE" id="PS51857">
    <property type="entry name" value="CSD_2"/>
    <property type="match status" value="1"/>
</dbReference>
<dbReference type="Gene3D" id="2.40.50.140">
    <property type="entry name" value="Nucleic acid-binding proteins"/>
    <property type="match status" value="1"/>
</dbReference>
<organism evidence="3 4">
    <name type="scientific">Cocos nucifera</name>
    <name type="common">Coconut palm</name>
    <dbReference type="NCBI Taxonomy" id="13894"/>
    <lineage>
        <taxon>Eukaryota</taxon>
        <taxon>Viridiplantae</taxon>
        <taxon>Streptophyta</taxon>
        <taxon>Embryophyta</taxon>
        <taxon>Tracheophyta</taxon>
        <taxon>Spermatophyta</taxon>
        <taxon>Magnoliopsida</taxon>
        <taxon>Liliopsida</taxon>
        <taxon>Arecaceae</taxon>
        <taxon>Arecoideae</taxon>
        <taxon>Cocoseae</taxon>
        <taxon>Attaleinae</taxon>
        <taxon>Cocos</taxon>
    </lineage>
</organism>
<dbReference type="Proteomes" id="UP000797356">
    <property type="component" value="Chromosome 11"/>
</dbReference>
<comment type="caution">
    <text evidence="3">The sequence shown here is derived from an EMBL/GenBank/DDBJ whole genome shotgun (WGS) entry which is preliminary data.</text>
</comment>
<dbReference type="InterPro" id="IPR012340">
    <property type="entry name" value="NA-bd_OB-fold"/>
</dbReference>
<dbReference type="Pfam" id="PF00313">
    <property type="entry name" value="CSD"/>
    <property type="match status" value="1"/>
</dbReference>
<protein>
    <recommendedName>
        <fullName evidence="2">CSD domain-containing protein</fullName>
    </recommendedName>
</protein>
<dbReference type="SMART" id="SM00357">
    <property type="entry name" value="CSP"/>
    <property type="match status" value="1"/>
</dbReference>
<dbReference type="InterPro" id="IPR019844">
    <property type="entry name" value="CSD_CS"/>
</dbReference>
<dbReference type="EMBL" id="CM017882">
    <property type="protein sequence ID" value="KAG1363981.1"/>
    <property type="molecule type" value="Genomic_DNA"/>
</dbReference>
<keyword evidence="4" id="KW-1185">Reference proteome</keyword>
<dbReference type="AlphaFoldDB" id="A0A8K0N915"/>
<feature type="domain" description="CSD" evidence="2">
    <location>
        <begin position="1"/>
        <end position="62"/>
    </location>
</feature>
<dbReference type="InterPro" id="IPR002059">
    <property type="entry name" value="CSP_DNA-bd"/>
</dbReference>
<dbReference type="PANTHER" id="PTHR46565:SF5">
    <property type="entry name" value="COLD SHOCK PROTEIN 2-LIKE"/>
    <property type="match status" value="1"/>
</dbReference>
<sequence>MVKWFNGVKGFGFIALDVGGKDLFVHQTSIRSNGFRIPIESDAKGAEVVKHNNGPRPSTSWTPMDPPSPPMAEAEGGNTLAIERGNTSAQAQQWSKTVNVMDPHGSTISSYGGGGRREYFGDREREYYGGRGRGAEDMVTKDMIGVMEAATAAMGTREGGVGQR</sequence>
<evidence type="ECO:0000256" key="1">
    <source>
        <dbReference type="SAM" id="MobiDB-lite"/>
    </source>
</evidence>
<dbReference type="OrthoDB" id="422005at2759"/>
<proteinExistence type="predicted"/>
<evidence type="ECO:0000259" key="2">
    <source>
        <dbReference type="PROSITE" id="PS51857"/>
    </source>
</evidence>
<dbReference type="InterPro" id="IPR011129">
    <property type="entry name" value="CSD"/>
</dbReference>
<name>A0A8K0N915_COCNU</name>
<evidence type="ECO:0000313" key="3">
    <source>
        <dbReference type="EMBL" id="KAG1363981.1"/>
    </source>
</evidence>
<dbReference type="PROSITE" id="PS00352">
    <property type="entry name" value="CSD_1"/>
    <property type="match status" value="1"/>
</dbReference>
<evidence type="ECO:0000313" key="4">
    <source>
        <dbReference type="Proteomes" id="UP000797356"/>
    </source>
</evidence>
<dbReference type="CDD" id="cd04458">
    <property type="entry name" value="CSP_CDS"/>
    <property type="match status" value="1"/>
</dbReference>
<gene>
    <name evidence="3" type="ORF">COCNU_11G008080</name>
</gene>
<dbReference type="SUPFAM" id="SSF50249">
    <property type="entry name" value="Nucleic acid-binding proteins"/>
    <property type="match status" value="1"/>
</dbReference>
<feature type="region of interest" description="Disordered" evidence="1">
    <location>
        <begin position="50"/>
        <end position="76"/>
    </location>
</feature>